<evidence type="ECO:0000259" key="3">
    <source>
        <dbReference type="Pfam" id="PF00294"/>
    </source>
</evidence>
<dbReference type="Proteomes" id="UP000193420">
    <property type="component" value="Unassembled WGS sequence"/>
</dbReference>
<evidence type="ECO:0000256" key="1">
    <source>
        <dbReference type="ARBA" id="ARBA00022679"/>
    </source>
</evidence>
<reference evidence="5" key="1">
    <citation type="submission" date="2017-04" db="EMBL/GenBank/DDBJ databases">
        <authorList>
            <person name="Varghese N."/>
            <person name="Submissions S."/>
        </authorList>
    </citation>
    <scope>NUCLEOTIDE SEQUENCE [LARGE SCALE GENOMIC DNA]</scope>
    <source>
        <strain evidence="5">DSM 19835</strain>
    </source>
</reference>
<evidence type="ECO:0000313" key="4">
    <source>
        <dbReference type="EMBL" id="SMG08702.1"/>
    </source>
</evidence>
<dbReference type="STRING" id="188872.SAMN03080602_00370"/>
<dbReference type="SUPFAM" id="SSF53613">
    <property type="entry name" value="Ribokinase-like"/>
    <property type="match status" value="1"/>
</dbReference>
<sequence length="315" mass="34617">MTREFDVIVVGELNVDLIFNQVNGFPEVGKEILSDHMTLTLGSSSAICASNLSSLGLKVAFIGKIGNDIFGQFVIDKLNRSGVDTSMLMIDENLKTGATVALSYGEDRAMITHQGAMSHLGLDDIDEGQLLRGKHLHFSSYFFQPGFKNNVHRLFEMAKNVGITTSLDVQWDPAETWELNLNQVLPFVDVFIPNEVELKKLTGLPNVNRAIESIKNISRFVVVKCGSSGSVMYYDNKEVRLNPFVNKEVVDTIGAGDSFNAGFISKFIKGATPEECQEFGNLIGAISTTQAGGTGAFKNLEGIMEIARNRFNYQE</sequence>
<organism evidence="4 5">
    <name type="scientific">Arenibacter troitsensis</name>
    <dbReference type="NCBI Taxonomy" id="188872"/>
    <lineage>
        <taxon>Bacteria</taxon>
        <taxon>Pseudomonadati</taxon>
        <taxon>Bacteroidota</taxon>
        <taxon>Flavobacteriia</taxon>
        <taxon>Flavobacteriales</taxon>
        <taxon>Flavobacteriaceae</taxon>
        <taxon>Arenibacter</taxon>
    </lineage>
</organism>
<evidence type="ECO:0000313" key="5">
    <source>
        <dbReference type="Proteomes" id="UP000193420"/>
    </source>
</evidence>
<name>A0A1X7I2T3_9FLAO</name>
<dbReference type="PANTHER" id="PTHR10584:SF166">
    <property type="entry name" value="RIBOKINASE"/>
    <property type="match status" value="1"/>
</dbReference>
<dbReference type="RefSeq" id="WP_085495624.1">
    <property type="nucleotide sequence ID" value="NZ_FXAO01000001.1"/>
</dbReference>
<proteinExistence type="predicted"/>
<dbReference type="EMBL" id="FXAO01000001">
    <property type="protein sequence ID" value="SMG08702.1"/>
    <property type="molecule type" value="Genomic_DNA"/>
</dbReference>
<dbReference type="PROSITE" id="PS00584">
    <property type="entry name" value="PFKB_KINASES_2"/>
    <property type="match status" value="1"/>
</dbReference>
<gene>
    <name evidence="4" type="ORF">SAMN03080602_00370</name>
</gene>
<feature type="domain" description="Carbohydrate kinase PfkB" evidence="3">
    <location>
        <begin position="6"/>
        <end position="294"/>
    </location>
</feature>
<dbReference type="GO" id="GO:0016301">
    <property type="term" value="F:kinase activity"/>
    <property type="evidence" value="ECO:0007669"/>
    <property type="project" value="UniProtKB-KW"/>
</dbReference>
<accession>A0A1X7I2T3</accession>
<keyword evidence="5" id="KW-1185">Reference proteome</keyword>
<dbReference type="InterPro" id="IPR029056">
    <property type="entry name" value="Ribokinase-like"/>
</dbReference>
<keyword evidence="2 4" id="KW-0418">Kinase</keyword>
<keyword evidence="1" id="KW-0808">Transferase</keyword>
<dbReference type="CDD" id="cd01166">
    <property type="entry name" value="KdgK"/>
    <property type="match status" value="1"/>
</dbReference>
<evidence type="ECO:0000256" key="2">
    <source>
        <dbReference type="ARBA" id="ARBA00022777"/>
    </source>
</evidence>
<dbReference type="Pfam" id="PF00294">
    <property type="entry name" value="PfkB"/>
    <property type="match status" value="1"/>
</dbReference>
<dbReference type="InterPro" id="IPR002173">
    <property type="entry name" value="Carboh/pur_kinase_PfkB_CS"/>
</dbReference>
<dbReference type="OrthoDB" id="9813569at2"/>
<dbReference type="PANTHER" id="PTHR10584">
    <property type="entry name" value="SUGAR KINASE"/>
    <property type="match status" value="1"/>
</dbReference>
<dbReference type="AlphaFoldDB" id="A0A1X7I2T3"/>
<dbReference type="Gene3D" id="3.40.1190.20">
    <property type="match status" value="1"/>
</dbReference>
<dbReference type="InterPro" id="IPR011611">
    <property type="entry name" value="PfkB_dom"/>
</dbReference>
<protein>
    <submittedName>
        <fullName evidence="4">Sugar or nucleoside kinase, ribokinase family</fullName>
    </submittedName>
</protein>